<evidence type="ECO:0000256" key="5">
    <source>
        <dbReference type="ARBA" id="ARBA00023002"/>
    </source>
</evidence>
<evidence type="ECO:0000256" key="6">
    <source>
        <dbReference type="RuleBase" id="RU362125"/>
    </source>
</evidence>
<dbReference type="InterPro" id="IPR009100">
    <property type="entry name" value="AcylCoA_DH/oxidase_NM_dom_sf"/>
</dbReference>
<dbReference type="InterPro" id="IPR009075">
    <property type="entry name" value="AcylCo_DH/oxidase_C"/>
</dbReference>
<gene>
    <name evidence="9" type="ORF">FRF71_00065</name>
    <name evidence="10" type="ORF">FRF71_15345</name>
</gene>
<dbReference type="PANTHER" id="PTHR43292">
    <property type="entry name" value="ACYL-COA DEHYDROGENASE"/>
    <property type="match status" value="1"/>
</dbReference>
<dbReference type="Gene3D" id="1.10.540.10">
    <property type="entry name" value="Acyl-CoA dehydrogenase/oxidase, N-terminal domain"/>
    <property type="match status" value="1"/>
</dbReference>
<dbReference type="KEGG" id="ngf:FRF71_15345"/>
<dbReference type="Pfam" id="PF02770">
    <property type="entry name" value="Acyl-CoA_dh_M"/>
    <property type="match status" value="1"/>
</dbReference>
<dbReference type="InterPro" id="IPR036250">
    <property type="entry name" value="AcylCo_DH-like_C"/>
</dbReference>
<keyword evidence="3 6" id="KW-0285">Flavoprotein</keyword>
<dbReference type="EMBL" id="CP042345">
    <property type="protein sequence ID" value="QEA14645.1"/>
    <property type="molecule type" value="Genomic_DNA"/>
</dbReference>
<sequence>MSEIETYRAQARAWLESVAPKYSRAARGKLNLSVEEDLALGRQYMAEKYDAGYAGINWKTEIGGQGLSNMHKIAFDAEEMQFGMPNVYFGISLGMPIPILIHYGQDRAWVKERVIKALRGEEIWCQLFSEPSGGSDLAALRTKAEPDGNGWRMTGQKVWTSWAQYCDYGVIVVRTDPTVEKHKGLTYFWVDMKAEGVEVRPIKLAGGDSHVNEVFFDAVRLEDSQRMGEVGGGFGVALHTLMIERYIATDSAGFGPHLDLFVDTTKELTINGKPAIKDGRIRSAIARNHAMRAGLDSITKRAFAMMQAGMQPGPEGSLQKLVAVRSRQKLSEMALDLQGNQAFDFDPHAYVKEDWGTSWLNAPTGRIAGGSDEVLLNTIAEKVLGLPQDHRPDKGVPFNAIPA</sequence>
<evidence type="ECO:0000256" key="1">
    <source>
        <dbReference type="ARBA" id="ARBA00001974"/>
    </source>
</evidence>
<reference evidence="9 11" key="1">
    <citation type="journal article" date="2013" name="J. Microbiol. Biotechnol.">
        <title>Novosphingobium ginsenosidimutans sp. nov., with the ability to convert ginsenoside.</title>
        <authorList>
            <person name="Kim J.K."/>
            <person name="He D."/>
            <person name="Liu Q.M."/>
            <person name="Park H.Y."/>
            <person name="Jung M.S."/>
            <person name="Yoon M.H."/>
            <person name="Kim S.C."/>
            <person name="Im W.T."/>
        </authorList>
    </citation>
    <scope>NUCLEOTIDE SEQUENCE [LARGE SCALE GENOMIC DNA]</scope>
    <source>
        <strain evidence="9 11">FW-6</strain>
    </source>
</reference>
<evidence type="ECO:0000313" key="9">
    <source>
        <dbReference type="EMBL" id="QEA14645.1"/>
    </source>
</evidence>
<dbReference type="Proteomes" id="UP000321172">
    <property type="component" value="Chromosome"/>
</dbReference>
<evidence type="ECO:0000256" key="3">
    <source>
        <dbReference type="ARBA" id="ARBA00022630"/>
    </source>
</evidence>
<dbReference type="OrthoDB" id="9780544at2"/>
<dbReference type="EMBL" id="CP042345">
    <property type="protein sequence ID" value="QEA17399.1"/>
    <property type="molecule type" value="Genomic_DNA"/>
</dbReference>
<dbReference type="InterPro" id="IPR046373">
    <property type="entry name" value="Acyl-CoA_Oxase/DH_mid-dom_sf"/>
</dbReference>
<evidence type="ECO:0000259" key="8">
    <source>
        <dbReference type="Pfam" id="PF02770"/>
    </source>
</evidence>
<protein>
    <submittedName>
        <fullName evidence="9">Acyl-CoA dehydrogenase</fullName>
    </submittedName>
</protein>
<organism evidence="9 11">
    <name type="scientific">Novosphingobium ginsenosidimutans</name>
    <dbReference type="NCBI Taxonomy" id="1176536"/>
    <lineage>
        <taxon>Bacteria</taxon>
        <taxon>Pseudomonadati</taxon>
        <taxon>Pseudomonadota</taxon>
        <taxon>Alphaproteobacteria</taxon>
        <taxon>Sphingomonadales</taxon>
        <taxon>Sphingomonadaceae</taxon>
        <taxon>Novosphingobium</taxon>
    </lineage>
</organism>
<dbReference type="PANTHER" id="PTHR43292:SF4">
    <property type="entry name" value="ACYL-COA DEHYDROGENASE FADE34"/>
    <property type="match status" value="1"/>
</dbReference>
<dbReference type="GO" id="GO:0050660">
    <property type="term" value="F:flavin adenine dinucleotide binding"/>
    <property type="evidence" value="ECO:0007669"/>
    <property type="project" value="InterPro"/>
</dbReference>
<evidence type="ECO:0000256" key="2">
    <source>
        <dbReference type="ARBA" id="ARBA00009347"/>
    </source>
</evidence>
<dbReference type="GO" id="GO:0005886">
    <property type="term" value="C:plasma membrane"/>
    <property type="evidence" value="ECO:0007669"/>
    <property type="project" value="TreeGrafter"/>
</dbReference>
<dbReference type="FunFam" id="2.40.110.10:FF:000011">
    <property type="entry name" value="Acyl-CoA dehydrogenase FadE34"/>
    <property type="match status" value="1"/>
</dbReference>
<name>A0A5B8S1A3_9SPHN</name>
<keyword evidence="4 6" id="KW-0274">FAD</keyword>
<feature type="domain" description="Acyl-CoA oxidase/dehydrogenase middle" evidence="8">
    <location>
        <begin position="125"/>
        <end position="219"/>
    </location>
</feature>
<proteinExistence type="inferred from homology"/>
<dbReference type="AlphaFoldDB" id="A0A5B8S1A3"/>
<comment type="similarity">
    <text evidence="2 6">Belongs to the acyl-CoA dehydrogenase family.</text>
</comment>
<dbReference type="InterPro" id="IPR052161">
    <property type="entry name" value="Mycobact_Acyl-CoA_DH"/>
</dbReference>
<dbReference type="SUPFAM" id="SSF47203">
    <property type="entry name" value="Acyl-CoA dehydrogenase C-terminal domain-like"/>
    <property type="match status" value="1"/>
</dbReference>
<accession>A0A5B8S1A3</accession>
<evidence type="ECO:0000313" key="10">
    <source>
        <dbReference type="EMBL" id="QEA17399.1"/>
    </source>
</evidence>
<dbReference type="InterPro" id="IPR006091">
    <property type="entry name" value="Acyl-CoA_Oxase/DH_mid-dom"/>
</dbReference>
<dbReference type="GO" id="GO:0016627">
    <property type="term" value="F:oxidoreductase activity, acting on the CH-CH group of donors"/>
    <property type="evidence" value="ECO:0007669"/>
    <property type="project" value="InterPro"/>
</dbReference>
<dbReference type="SUPFAM" id="SSF56645">
    <property type="entry name" value="Acyl-CoA dehydrogenase NM domain-like"/>
    <property type="match status" value="1"/>
</dbReference>
<dbReference type="Gene3D" id="1.20.140.10">
    <property type="entry name" value="Butyryl-CoA Dehydrogenase, subunit A, domain 3"/>
    <property type="match status" value="1"/>
</dbReference>
<feature type="domain" description="Acyl-CoA dehydrogenase/oxidase C-terminal" evidence="7">
    <location>
        <begin position="231"/>
        <end position="383"/>
    </location>
</feature>
<evidence type="ECO:0000313" key="11">
    <source>
        <dbReference type="Proteomes" id="UP000321172"/>
    </source>
</evidence>
<dbReference type="KEGG" id="ngf:FRF71_00065"/>
<reference evidence="9" key="2">
    <citation type="submission" date="2019-08" db="EMBL/GenBank/DDBJ databases">
        <authorList>
            <person name="Im W.-T."/>
        </authorList>
    </citation>
    <scope>NUCLEOTIDE SEQUENCE</scope>
    <source>
        <strain evidence="9">FW-6</strain>
    </source>
</reference>
<dbReference type="InterPro" id="IPR037069">
    <property type="entry name" value="AcylCoA_DH/ox_N_sf"/>
</dbReference>
<dbReference type="Pfam" id="PF00441">
    <property type="entry name" value="Acyl-CoA_dh_1"/>
    <property type="match status" value="1"/>
</dbReference>
<dbReference type="RefSeq" id="WP_147088626.1">
    <property type="nucleotide sequence ID" value="NZ_BAABJD010000002.1"/>
</dbReference>
<comment type="cofactor">
    <cofactor evidence="1 6">
        <name>FAD</name>
        <dbReference type="ChEBI" id="CHEBI:57692"/>
    </cofactor>
</comment>
<keyword evidence="11" id="KW-1185">Reference proteome</keyword>
<evidence type="ECO:0000256" key="4">
    <source>
        <dbReference type="ARBA" id="ARBA00022827"/>
    </source>
</evidence>
<evidence type="ECO:0000259" key="7">
    <source>
        <dbReference type="Pfam" id="PF00441"/>
    </source>
</evidence>
<dbReference type="Gene3D" id="2.40.110.10">
    <property type="entry name" value="Butyryl-CoA Dehydrogenase, subunit A, domain 2"/>
    <property type="match status" value="1"/>
</dbReference>
<keyword evidence="5 6" id="KW-0560">Oxidoreductase</keyword>